<evidence type="ECO:0000313" key="2">
    <source>
        <dbReference type="Proteomes" id="UP000827872"/>
    </source>
</evidence>
<accession>A0ACB8G5I0</accession>
<proteinExistence type="predicted"/>
<protein>
    <submittedName>
        <fullName evidence="1">StAR- lipid transfer protein 9</fullName>
    </submittedName>
</protein>
<gene>
    <name evidence="1" type="primary">STARD9_1</name>
    <name evidence="1" type="ORF">K3G42_028906</name>
</gene>
<keyword evidence="2" id="KW-1185">Reference proteome</keyword>
<name>A0ACB8G5I0_9SAUR</name>
<evidence type="ECO:0000313" key="1">
    <source>
        <dbReference type="EMBL" id="KAH8014397.1"/>
    </source>
</evidence>
<comment type="caution">
    <text evidence="1">The sequence shown here is derived from an EMBL/GenBank/DDBJ whole genome shotgun (WGS) entry which is preliminary data.</text>
</comment>
<organism evidence="1 2">
    <name type="scientific">Sphaerodactylus townsendi</name>
    <dbReference type="NCBI Taxonomy" id="933632"/>
    <lineage>
        <taxon>Eukaryota</taxon>
        <taxon>Metazoa</taxon>
        <taxon>Chordata</taxon>
        <taxon>Craniata</taxon>
        <taxon>Vertebrata</taxon>
        <taxon>Euteleostomi</taxon>
        <taxon>Lepidosauria</taxon>
        <taxon>Squamata</taxon>
        <taxon>Bifurcata</taxon>
        <taxon>Gekkota</taxon>
        <taxon>Sphaerodactylidae</taxon>
        <taxon>Sphaerodactylus</taxon>
    </lineage>
</organism>
<dbReference type="Proteomes" id="UP000827872">
    <property type="component" value="Linkage Group LG02"/>
</dbReference>
<sequence length="222" mass="25157">MISSCQSISSIASDVDSAHTGSPCGAGQRRQAYIPYRDSILTWLLKDSLGGNSKTIMIATISPASSCYNETMNTLRYASNAKNIVNKPRVNEDANVKLIRELREEIDRLKAMLMSFELRNFSPSWSDDKDGNLTELVLQNELKIEQLTKDWTDKWINKKAIMEEYRVDINKKKSGVAIDSSLPHLMTMDEDILSTGVVLYHLRDLQFFGNLMQNCTAEFEYA</sequence>
<reference evidence="1" key="1">
    <citation type="submission" date="2021-08" db="EMBL/GenBank/DDBJ databases">
        <title>The first chromosome-level gecko genome reveals the dynamic sex chromosomes of Neotropical dwarf geckos (Sphaerodactylidae: Sphaerodactylus).</title>
        <authorList>
            <person name="Pinto B.J."/>
            <person name="Keating S.E."/>
            <person name="Gamble T."/>
        </authorList>
    </citation>
    <scope>NUCLEOTIDE SEQUENCE</scope>
    <source>
        <strain evidence="1">TG3544</strain>
    </source>
</reference>
<dbReference type="EMBL" id="CM037615">
    <property type="protein sequence ID" value="KAH8014397.1"/>
    <property type="molecule type" value="Genomic_DNA"/>
</dbReference>